<evidence type="ECO:0000313" key="1">
    <source>
        <dbReference type="EMBL" id="PMS17012.1"/>
    </source>
</evidence>
<dbReference type="InterPro" id="IPR047715">
    <property type="entry name" value="EboA_dom"/>
</dbReference>
<organism evidence="1 2">
    <name type="scientific">Trinickia dabaoshanensis</name>
    <dbReference type="NCBI Taxonomy" id="564714"/>
    <lineage>
        <taxon>Bacteria</taxon>
        <taxon>Pseudomonadati</taxon>
        <taxon>Pseudomonadota</taxon>
        <taxon>Betaproteobacteria</taxon>
        <taxon>Burkholderiales</taxon>
        <taxon>Burkholderiaceae</taxon>
        <taxon>Trinickia</taxon>
    </lineage>
</organism>
<protein>
    <submittedName>
        <fullName evidence="1">Uncharacterized protein</fullName>
    </submittedName>
</protein>
<gene>
    <name evidence="1" type="ORF">C0Z18_21340</name>
</gene>
<evidence type="ECO:0000313" key="2">
    <source>
        <dbReference type="Proteomes" id="UP000235616"/>
    </source>
</evidence>
<proteinExistence type="predicted"/>
<dbReference type="NCBIfam" id="NF035938">
    <property type="entry name" value="EboA_domain"/>
    <property type="match status" value="1"/>
</dbReference>
<dbReference type="AlphaFoldDB" id="A0A2N7VIM4"/>
<sequence>MKSSPDEAAVAALTWLLGFRLTEDGRAFLAAASDEIGNGASMRRLMQLLSLASRHVGASIPLNLERDEIRLFRLKIGDCNPERWSLLETLRIALLLSFPYLAEERFAALFEQCFRVADHGESCALYRALPLLPHAERFVARAKEGCRSNMRTIFEAVACDSGFPARYFDDIAWRQLVLKAVFIDVPLARIVSFDTRRSPELARMALDFADERRSAGRPVPAQLWMCIGASPSQPTQMRTLS</sequence>
<keyword evidence="2" id="KW-1185">Reference proteome</keyword>
<accession>A0A2N7VIM4</accession>
<dbReference type="Proteomes" id="UP000235616">
    <property type="component" value="Unassembled WGS sequence"/>
</dbReference>
<dbReference type="EMBL" id="PNYA01000021">
    <property type="protein sequence ID" value="PMS17012.1"/>
    <property type="molecule type" value="Genomic_DNA"/>
</dbReference>
<name>A0A2N7VIM4_9BURK</name>
<comment type="caution">
    <text evidence="1">The sequence shown here is derived from an EMBL/GenBank/DDBJ whole genome shotgun (WGS) entry which is preliminary data.</text>
</comment>
<reference evidence="1 2" key="1">
    <citation type="submission" date="2018-01" db="EMBL/GenBank/DDBJ databases">
        <title>Whole genome analyses suggest that Burkholderia sensu lato contains two further novel genera in the rhizoxinica-symbiotica group Mycetohabitans gen. nov., and Trinickia gen. nov.: implications for the evolution of diazotrophy and nodulation in the Burkholderiaceae.</title>
        <authorList>
            <person name="Estrada-de los Santos P."/>
            <person name="Palmer M."/>
            <person name="Chavez-Ramirez B."/>
            <person name="Beukes C."/>
            <person name="Steenkamp E.T."/>
            <person name="Hirsch A.M."/>
            <person name="Manyaka P."/>
            <person name="Maluk M."/>
            <person name="Lafos M."/>
            <person name="Crook M."/>
            <person name="Gross E."/>
            <person name="Simon M.F."/>
            <person name="Bueno dos Reis Junior F."/>
            <person name="Poole P.S."/>
            <person name="Venter S.N."/>
            <person name="James E.K."/>
        </authorList>
    </citation>
    <scope>NUCLEOTIDE SEQUENCE [LARGE SCALE GENOMIC DNA]</scope>
    <source>
        <strain evidence="1 2">GIMN1.004</strain>
    </source>
</reference>